<dbReference type="SUPFAM" id="SSF53474">
    <property type="entry name" value="alpha/beta-Hydrolases"/>
    <property type="match status" value="1"/>
</dbReference>
<feature type="compositionally biased region" description="Low complexity" evidence="4">
    <location>
        <begin position="45"/>
        <end position="56"/>
    </location>
</feature>
<dbReference type="AlphaFoldDB" id="A0A6J6NXX6"/>
<evidence type="ECO:0000256" key="4">
    <source>
        <dbReference type="SAM" id="MobiDB-lite"/>
    </source>
</evidence>
<keyword evidence="3" id="KW-0378">Hydrolase</keyword>
<evidence type="ECO:0000259" key="6">
    <source>
        <dbReference type="Pfam" id="PF08386"/>
    </source>
</evidence>
<dbReference type="Pfam" id="PF08386">
    <property type="entry name" value="Abhydrolase_4"/>
    <property type="match status" value="1"/>
</dbReference>
<dbReference type="InterPro" id="IPR051601">
    <property type="entry name" value="Serine_prot/Carboxylest_S33"/>
</dbReference>
<sequence length="525" mass="54582">MSPTTRVIAIVIVVAMLLAGAGVTVAAVFTSGGSGQTGSGDARRAPAPTTTPAPGAQRPPSPALAPYYRQRIDWQPCGEVEECATLTVPLDYRRPGGDTIGIAVLRVPAADPSERLGSLVVNPGGPGAPGTSYAAGGTGVFTQPVLDHYDVVGFDPRGTGASEPVDCLSDEDLDTFLAQDPDPDTAGEADDLVSGIETFFQGCVDRSGPIVGHVSTVETARDVDVLRSALGESALDYLGASYGTKLGATYADLFPARVGRMVLDGAVDVSLSSRELSLGQAAGFETALRAYVEDCIGADDCPLGESLDEGLQRIKDFLVEVDGEPLAGMGDRELTEGRAFYGMILPLYVRDYWDLLTQAFEAAFDGDGSILLRLSDAYASRDVDGSYVDNSAEAIYAINCLDDPYAVTADQVPAQVPAFERASPTLGRAFAWSLVSCDGIQVSASEPAPDITAAGAAPILVVGTTRDPATPYVWAQALADQLASGVLLTRDGDGHTGYNSGNDCVDSVVEGYLVDGTVPEDDTTC</sequence>
<dbReference type="PANTHER" id="PTHR43248:SF29">
    <property type="entry name" value="TRIPEPTIDYL AMINOPEPTIDASE"/>
    <property type="match status" value="1"/>
</dbReference>
<dbReference type="GO" id="GO:0016787">
    <property type="term" value="F:hydrolase activity"/>
    <property type="evidence" value="ECO:0007669"/>
    <property type="project" value="UniProtKB-KW"/>
</dbReference>
<evidence type="ECO:0000256" key="2">
    <source>
        <dbReference type="ARBA" id="ARBA00022729"/>
    </source>
</evidence>
<accession>A0A6J6NXX6</accession>
<comment type="similarity">
    <text evidence="1">Belongs to the peptidase S33 family.</text>
</comment>
<evidence type="ECO:0000259" key="5">
    <source>
        <dbReference type="Pfam" id="PF00561"/>
    </source>
</evidence>
<feature type="domain" description="AB hydrolase-1" evidence="5">
    <location>
        <begin position="119"/>
        <end position="307"/>
    </location>
</feature>
<dbReference type="InterPro" id="IPR013595">
    <property type="entry name" value="Pept_S33_TAP-like_C"/>
</dbReference>
<proteinExistence type="inferred from homology"/>
<dbReference type="Pfam" id="PF00561">
    <property type="entry name" value="Abhydrolase_1"/>
    <property type="match status" value="1"/>
</dbReference>
<name>A0A6J6NXX6_9ZZZZ</name>
<feature type="region of interest" description="Disordered" evidence="4">
    <location>
        <begin position="33"/>
        <end position="63"/>
    </location>
</feature>
<dbReference type="InterPro" id="IPR029058">
    <property type="entry name" value="AB_hydrolase_fold"/>
</dbReference>
<evidence type="ECO:0000256" key="3">
    <source>
        <dbReference type="ARBA" id="ARBA00022801"/>
    </source>
</evidence>
<dbReference type="PANTHER" id="PTHR43248">
    <property type="entry name" value="2-SUCCINYL-6-HYDROXY-2,4-CYCLOHEXADIENE-1-CARBOXYLATE SYNTHASE"/>
    <property type="match status" value="1"/>
</dbReference>
<protein>
    <submittedName>
        <fullName evidence="7">Unannotated protein</fullName>
    </submittedName>
</protein>
<dbReference type="InterPro" id="IPR000073">
    <property type="entry name" value="AB_hydrolase_1"/>
</dbReference>
<feature type="domain" description="Peptidase S33 tripeptidyl aminopeptidase-like C-terminal" evidence="6">
    <location>
        <begin position="424"/>
        <end position="525"/>
    </location>
</feature>
<keyword evidence="2" id="KW-0732">Signal</keyword>
<evidence type="ECO:0000256" key="1">
    <source>
        <dbReference type="ARBA" id="ARBA00010088"/>
    </source>
</evidence>
<dbReference type="Gene3D" id="3.40.50.1820">
    <property type="entry name" value="alpha/beta hydrolase"/>
    <property type="match status" value="1"/>
</dbReference>
<reference evidence="7" key="1">
    <citation type="submission" date="2020-05" db="EMBL/GenBank/DDBJ databases">
        <authorList>
            <person name="Chiriac C."/>
            <person name="Salcher M."/>
            <person name="Ghai R."/>
            <person name="Kavagutti S V."/>
        </authorList>
    </citation>
    <scope>NUCLEOTIDE SEQUENCE</scope>
</reference>
<organism evidence="7">
    <name type="scientific">freshwater metagenome</name>
    <dbReference type="NCBI Taxonomy" id="449393"/>
    <lineage>
        <taxon>unclassified sequences</taxon>
        <taxon>metagenomes</taxon>
        <taxon>ecological metagenomes</taxon>
    </lineage>
</organism>
<evidence type="ECO:0000313" key="7">
    <source>
        <dbReference type="EMBL" id="CAB4691206.1"/>
    </source>
</evidence>
<dbReference type="EMBL" id="CAEZXR010000032">
    <property type="protein sequence ID" value="CAB4691206.1"/>
    <property type="molecule type" value="Genomic_DNA"/>
</dbReference>
<gene>
    <name evidence="7" type="ORF">UFOPK2579_00423</name>
</gene>